<gene>
    <name evidence="1" type="ORF">HNP24_004306</name>
</gene>
<dbReference type="RefSeq" id="WP_184560179.1">
    <property type="nucleotide sequence ID" value="NZ_JACHKS010000004.1"/>
</dbReference>
<proteinExistence type="predicted"/>
<organism evidence="1 2">
    <name type="scientific">Chryseobacterium sediminis</name>
    <dbReference type="NCBI Taxonomy" id="1679494"/>
    <lineage>
        <taxon>Bacteria</taxon>
        <taxon>Pseudomonadati</taxon>
        <taxon>Bacteroidota</taxon>
        <taxon>Flavobacteriia</taxon>
        <taxon>Flavobacteriales</taxon>
        <taxon>Weeksellaceae</taxon>
        <taxon>Chryseobacterium group</taxon>
        <taxon>Chryseobacterium</taxon>
    </lineage>
</organism>
<evidence type="ECO:0000313" key="2">
    <source>
        <dbReference type="Proteomes" id="UP000587367"/>
    </source>
</evidence>
<comment type="caution">
    <text evidence="1">The sequence shown here is derived from an EMBL/GenBank/DDBJ whole genome shotgun (WGS) entry which is preliminary data.</text>
</comment>
<reference evidence="1 2" key="1">
    <citation type="submission" date="2020-08" db="EMBL/GenBank/DDBJ databases">
        <title>Functional genomics of gut bacteria from endangered species of beetles.</title>
        <authorList>
            <person name="Carlos-Shanley C."/>
        </authorList>
    </citation>
    <scope>NUCLEOTIDE SEQUENCE [LARGE SCALE GENOMIC DNA]</scope>
    <source>
        <strain evidence="1 2">S00068</strain>
    </source>
</reference>
<name>A0ABR6Q6C2_9FLAO</name>
<accession>A0ABR6Q6C2</accession>
<sequence>MNQNLKETVLDEELENRLLQFTKSLGGRMPKEIKGLKVDYYQYLTYKIENGKVSEVLP</sequence>
<keyword evidence="2" id="KW-1185">Reference proteome</keyword>
<dbReference type="EMBL" id="JACHKS010000004">
    <property type="protein sequence ID" value="MBB6333282.1"/>
    <property type="molecule type" value="Genomic_DNA"/>
</dbReference>
<dbReference type="Proteomes" id="UP000587367">
    <property type="component" value="Unassembled WGS sequence"/>
</dbReference>
<protein>
    <submittedName>
        <fullName evidence="1">Uncharacterized protein</fullName>
    </submittedName>
</protein>
<evidence type="ECO:0000313" key="1">
    <source>
        <dbReference type="EMBL" id="MBB6333282.1"/>
    </source>
</evidence>